<evidence type="ECO:0000313" key="4">
    <source>
        <dbReference type="Proteomes" id="UP000812966"/>
    </source>
</evidence>
<feature type="compositionally biased region" description="Low complexity" evidence="1">
    <location>
        <begin position="185"/>
        <end position="200"/>
    </location>
</feature>
<organism evidence="3 4">
    <name type="scientific">Filobasidium floriforme</name>
    <dbReference type="NCBI Taxonomy" id="5210"/>
    <lineage>
        <taxon>Eukaryota</taxon>
        <taxon>Fungi</taxon>
        <taxon>Dikarya</taxon>
        <taxon>Basidiomycota</taxon>
        <taxon>Agaricomycotina</taxon>
        <taxon>Tremellomycetes</taxon>
        <taxon>Filobasidiales</taxon>
        <taxon>Filobasidiaceae</taxon>
        <taxon>Filobasidium</taxon>
    </lineage>
</organism>
<evidence type="ECO:0000259" key="2">
    <source>
        <dbReference type="Pfam" id="PF10650"/>
    </source>
</evidence>
<gene>
    <name evidence="3" type="ORF">FFLO_04693</name>
</gene>
<name>A0A8K0NP10_9TREE</name>
<evidence type="ECO:0000256" key="1">
    <source>
        <dbReference type="SAM" id="MobiDB-lite"/>
    </source>
</evidence>
<accession>A0A8K0NP10</accession>
<feature type="compositionally biased region" description="Basic residues" evidence="1">
    <location>
        <begin position="154"/>
        <end position="171"/>
    </location>
</feature>
<dbReference type="InterPro" id="IPR019607">
    <property type="entry name" value="Putative_zinc-finger_domain"/>
</dbReference>
<dbReference type="Pfam" id="PF10650">
    <property type="entry name" value="zf-C3H1"/>
    <property type="match status" value="1"/>
</dbReference>
<comment type="caution">
    <text evidence="3">The sequence shown here is derived from an EMBL/GenBank/DDBJ whole genome shotgun (WGS) entry which is preliminary data.</text>
</comment>
<proteinExistence type="predicted"/>
<protein>
    <recommendedName>
        <fullName evidence="2">Putative zinc-finger domain-containing protein</fullName>
    </recommendedName>
</protein>
<evidence type="ECO:0000313" key="3">
    <source>
        <dbReference type="EMBL" id="KAG7530965.1"/>
    </source>
</evidence>
<dbReference type="EMBL" id="JABELV010000103">
    <property type="protein sequence ID" value="KAG7530965.1"/>
    <property type="molecule type" value="Genomic_DNA"/>
</dbReference>
<reference evidence="3" key="1">
    <citation type="submission" date="2020-04" db="EMBL/GenBank/DDBJ databases">
        <title>Analysis of mating type loci in Filobasidium floriforme.</title>
        <authorList>
            <person name="Nowrousian M."/>
        </authorList>
    </citation>
    <scope>NUCLEOTIDE SEQUENCE</scope>
    <source>
        <strain evidence="3">CBS 6242</strain>
    </source>
</reference>
<keyword evidence="4" id="KW-1185">Reference proteome</keyword>
<dbReference type="Proteomes" id="UP000812966">
    <property type="component" value="Unassembled WGS sequence"/>
</dbReference>
<dbReference type="AlphaFoldDB" id="A0A8K0NP10"/>
<feature type="region of interest" description="Disordered" evidence="1">
    <location>
        <begin position="154"/>
        <end position="201"/>
    </location>
</feature>
<sequence length="223" mass="23663">MLKLARDAFDPVMLSEGEKAPRFAPYTPLLNTIPVATQQPVKMKTRRSIAAPPISFSDATGRLDRSVLDSIIWTRIAQSKPDAIVCVYETEGGTCSDTSCEHIHLSRDIIPTHEDLLQLVSIVVPASSPAHPTLQTAASSIFVGPNVKSKKVASVKKRKGTSTIKQKKIKASSKPGETATENDVAGSSSTPASDPASASARTVAVEDFLQDVQRAISVAAEAA</sequence>
<feature type="domain" description="Putative zinc-finger" evidence="2">
    <location>
        <begin position="86"/>
        <end position="105"/>
    </location>
</feature>